<dbReference type="Proteomes" id="UP000030744">
    <property type="component" value="Unassembled WGS sequence"/>
</dbReference>
<accession>U6KM57</accession>
<feature type="region of interest" description="Disordered" evidence="1">
    <location>
        <begin position="703"/>
        <end position="739"/>
    </location>
</feature>
<feature type="region of interest" description="Disordered" evidence="1">
    <location>
        <begin position="379"/>
        <end position="398"/>
    </location>
</feature>
<dbReference type="OrthoDB" id="349131at2759"/>
<dbReference type="RefSeq" id="XP_037878831.1">
    <property type="nucleotide sequence ID" value="XM_038022977.1"/>
</dbReference>
<feature type="region of interest" description="Disordered" evidence="1">
    <location>
        <begin position="788"/>
        <end position="834"/>
    </location>
</feature>
<feature type="region of interest" description="Disordered" evidence="1">
    <location>
        <begin position="1224"/>
        <end position="1334"/>
    </location>
</feature>
<proteinExistence type="predicted"/>
<feature type="region of interest" description="Disordered" evidence="1">
    <location>
        <begin position="1054"/>
        <end position="1074"/>
    </location>
</feature>
<reference evidence="2" key="1">
    <citation type="submission" date="2013-10" db="EMBL/GenBank/DDBJ databases">
        <title>Genomic analysis of the causative agents of coccidiosis in chickens.</title>
        <authorList>
            <person name="Reid A.J."/>
            <person name="Blake D."/>
            <person name="Billington K."/>
            <person name="Browne H."/>
            <person name="Dunn M."/>
            <person name="Hung S."/>
            <person name="Kawahara F."/>
            <person name="Miranda-Saavedra D."/>
            <person name="Mourier T."/>
            <person name="Nagra H."/>
            <person name="Otto T.D."/>
            <person name="Rawlings N."/>
            <person name="Sanchez A."/>
            <person name="Sanders M."/>
            <person name="Subramaniam C."/>
            <person name="Tay Y."/>
            <person name="Dear P."/>
            <person name="Doerig C."/>
            <person name="Gruber A."/>
            <person name="Parkinson J."/>
            <person name="Shirley M."/>
            <person name="Wan K.L."/>
            <person name="Berriman M."/>
            <person name="Tomley F."/>
            <person name="Pain A."/>
        </authorList>
    </citation>
    <scope>NUCLEOTIDE SEQUENCE [LARGE SCALE GENOMIC DNA]</scope>
    <source>
        <strain evidence="2">Houghton</strain>
    </source>
</reference>
<feature type="region of interest" description="Disordered" evidence="1">
    <location>
        <begin position="1843"/>
        <end position="1862"/>
    </location>
</feature>
<evidence type="ECO:0000256" key="1">
    <source>
        <dbReference type="SAM" id="MobiDB-lite"/>
    </source>
</evidence>
<sequence>MLLTRDSENAWYLNDDSESLPRFRAARDYLTSQKSAWTPSAVLFGNFSPPSALTAEDHHRSETPLRFTAANPVHYSERYLSKRRHGAENVNIHGWKTRLPDVVGPPAIAVSSAWESFGSDSCSSLASSPLPLNSEKGSTLRLAVTTKSASNRPEPVFTVGSESSDAGDDARRVAGGISLDGSEEDGFCFSNVSDTIDKLINDSLHRHCKDGPPDAESKSSVYNLEESKNIGNFRQGPPYATSEGWAAAAAAAAFAAASISHRKDLQVGLLESGTKTDLKTGITLEPEEVDAFIRAKCKTEEVAARIRKKVTAAREARTVLGYSPQPRLSHVKLSTRVPVAAPSLRVNRKHGCTHSHLPPKTEIPSRQNPRAYDITTSTISSSSNRTKGAKVQPKTKSLHLPARRKTKEISVEQIAAENFLAVGVRLQPENSKRLHTSTESVAKNCRRTDSDLLSRSIAGVNPRPRCDSDTFHRSVETSVAPAPIVVSEVTHVVSNNGTFRRSPPIAEMIPYEKPLVQALTGIGDSRSPMKAQHSVYIRPSQDSLTKRRRDSKAYPASAPISPISDVARGNRVAPADGKSSGISTDATATALTATTQLAVRVKEGLPQVCAVSTGSQRVGKLKSHTTVPLYASRPTNNESAEASTKLPQTAAANKPSVPSLQPAALRHLARVMWKAVSKAFARELRNSAFAFFRSCFNGKSPKSPPSLDSVAPGTAAAPAVTTPPSSQNPQSAHGMATDECEQNSSGLYNCFQAEESCEPPASMVRLFYISTHCGSKCTTGALQTHEVSSGEQPVIPSLVHPNDISARPTSDTDDGAASVASAANSSASRVEYQENRELPLTADEPEDENVASGVDATHASQPVPACSKAPIPIYCENVPDIADKTLTETVAVQLGATEFFSQTSKVQQQHGYLLQPLLYTSRRKPPMEAATKLGTPTLSCGSATCRRLPEMLDQHKLHEPRKSKEQDNQIQEPRPGEHLGEAERREQGNELTEWPATLVHEDTGFFSCPATPQRTAVLRLEHRACDIEGQMVYHEVMASPNRQISRQLTALTPRTLSGHESHRKSQRQSFPERVLSSHRFPCAPRLQQRVSQTLSSACPSRGHSLNQSELLDVNGLEKRRNSLEQLATTSTRETAIPLGQKNDLVEEYVSNSMLSTLASPEGIRSQQISDNREEKLVSCAEGIRLISDRESVADKLRQQLAAERQSFSYQFRLLDTSRTEAEARSIPLVQHPTQERPVEAHHDRLPKQEKLHYEEPAPETPMMTKKSRDGQTRKQQEDKTHEEKQEGFAYEGSLGSNVPLAEHAGTAWTPQQRRSAIPSCPHTQAQSAQHQELEHQAGQTSFVVHQVLRGLVDRMEYFKQNFASAQHLQSFHVTNLESQHRPLNVEQLSRVPKTSRNAESHNEGHSSNLLPMSCQHQNQLRGGESTQLCIVGKSMANDMKHSSTVLSFPTINDISTSSLHWRNQHKLAPEDKKLREDSGEAVIVAQKLIPENRHAAVKKRDITVEKPVLPQSKKSAGIANKQLQAVRAFVEAPTTARSQIPEDNEDQGAARHAPLGLRGRRLRHAQLMSKEPSTLGRGRFTPFGRHVGAQLSTGKAKKDYTYTNSPLASPAISRVEAVRARRKYNALGLFPISYGAVQSRVGGQNHRQMKGEISGGEEKFVGKKSSLHIKVPCLKLVDLAQAAQQAPPSGCSLSCSSEISTTGSHLPVDLTGASTEGSSVKALRQTSCSLLNGSEKFGKPKCNRPSKGEQETGLKQNGVALIDAPCLHTQPTAAMFNACQKSSSHPQEYNATANCTLVPLSAKSPCHDVLTKTSWNGTARVSQEISENVPILVKNNYFDQNRAEDKKTHESGPEAAQRPPATRLVNKERRRDRRIAVTLREQVTDEPVLIPPCLMASEAESLAKQHCWKRAATLKARCLLLWKAIVLRKAAVDAAVTDTPISVRCACIRWLMALKGEAEC</sequence>
<feature type="compositionally biased region" description="Basic and acidic residues" evidence="1">
    <location>
        <begin position="1233"/>
        <end position="1255"/>
    </location>
</feature>
<feature type="compositionally biased region" description="Basic and acidic residues" evidence="1">
    <location>
        <begin position="957"/>
        <end position="967"/>
    </location>
</feature>
<evidence type="ECO:0000313" key="2">
    <source>
        <dbReference type="EMBL" id="CDJ36543.1"/>
    </source>
</evidence>
<keyword evidence="3" id="KW-1185">Reference proteome</keyword>
<feature type="region of interest" description="Disordered" evidence="1">
    <location>
        <begin position="1390"/>
        <end position="1411"/>
    </location>
</feature>
<feature type="region of interest" description="Disordered" evidence="1">
    <location>
        <begin position="630"/>
        <end position="658"/>
    </location>
</feature>
<protein>
    <submittedName>
        <fullName evidence="2">Uncharacterized protein</fullName>
    </submittedName>
</protein>
<dbReference type="EMBL" id="HG736225">
    <property type="protein sequence ID" value="CDJ36543.1"/>
    <property type="molecule type" value="Genomic_DNA"/>
</dbReference>
<feature type="compositionally biased region" description="Polar residues" evidence="1">
    <location>
        <begin position="1321"/>
        <end position="1330"/>
    </location>
</feature>
<gene>
    <name evidence="2" type="ORF">EMH_0061680</name>
</gene>
<feature type="compositionally biased region" description="Polar residues" evidence="1">
    <location>
        <begin position="633"/>
        <end position="658"/>
    </location>
</feature>
<feature type="region of interest" description="Disordered" evidence="1">
    <location>
        <begin position="539"/>
        <end position="562"/>
    </location>
</feature>
<evidence type="ECO:0000313" key="3">
    <source>
        <dbReference type="Proteomes" id="UP000030744"/>
    </source>
</evidence>
<feature type="region of interest" description="Disordered" evidence="1">
    <location>
        <begin position="957"/>
        <end position="990"/>
    </location>
</feature>
<feature type="region of interest" description="Disordered" evidence="1">
    <location>
        <begin position="147"/>
        <end position="169"/>
    </location>
</feature>
<feature type="region of interest" description="Disordered" evidence="1">
    <location>
        <begin position="348"/>
        <end position="367"/>
    </location>
</feature>
<feature type="compositionally biased region" description="Low complexity" evidence="1">
    <location>
        <begin position="709"/>
        <end position="725"/>
    </location>
</feature>
<reference evidence="2" key="2">
    <citation type="submission" date="2013-10" db="EMBL/GenBank/DDBJ databases">
        <authorList>
            <person name="Aslett M."/>
        </authorList>
    </citation>
    <scope>NUCLEOTIDE SEQUENCE [LARGE SCALE GENOMIC DNA]</scope>
    <source>
        <strain evidence="2">Houghton</strain>
    </source>
</reference>
<name>U6KM57_9EIME</name>
<organism evidence="2 3">
    <name type="scientific">Eimeria mitis</name>
    <dbReference type="NCBI Taxonomy" id="44415"/>
    <lineage>
        <taxon>Eukaryota</taxon>
        <taxon>Sar</taxon>
        <taxon>Alveolata</taxon>
        <taxon>Apicomplexa</taxon>
        <taxon>Conoidasida</taxon>
        <taxon>Coccidia</taxon>
        <taxon>Eucoccidiorida</taxon>
        <taxon>Eimeriorina</taxon>
        <taxon>Eimeriidae</taxon>
        <taxon>Eimeria</taxon>
    </lineage>
</organism>
<feature type="compositionally biased region" description="Basic and acidic residues" evidence="1">
    <location>
        <begin position="974"/>
        <end position="988"/>
    </location>
</feature>
<feature type="compositionally biased region" description="Basic and acidic residues" evidence="1">
    <location>
        <begin position="1843"/>
        <end position="1852"/>
    </location>
</feature>
<feature type="compositionally biased region" description="Low complexity" evidence="1">
    <location>
        <begin position="816"/>
        <end position="828"/>
    </location>
</feature>
<dbReference type="GeneID" id="60404152"/>
<feature type="compositionally biased region" description="Basic and acidic residues" evidence="1">
    <location>
        <begin position="1266"/>
        <end position="1286"/>
    </location>
</feature>
<dbReference type="VEuPathDB" id="ToxoDB:EMH_0061680"/>